<keyword evidence="1" id="KW-0472">Membrane</keyword>
<evidence type="ECO:0000313" key="3">
    <source>
        <dbReference type="Proteomes" id="UP000619293"/>
    </source>
</evidence>
<evidence type="ECO:0000256" key="1">
    <source>
        <dbReference type="SAM" id="Phobius"/>
    </source>
</evidence>
<feature type="transmembrane region" description="Helical" evidence="1">
    <location>
        <begin position="136"/>
        <end position="155"/>
    </location>
</feature>
<proteinExistence type="predicted"/>
<feature type="transmembrane region" description="Helical" evidence="1">
    <location>
        <begin position="340"/>
        <end position="362"/>
    </location>
</feature>
<dbReference type="Proteomes" id="UP000619293">
    <property type="component" value="Unassembled WGS sequence"/>
</dbReference>
<evidence type="ECO:0000313" key="2">
    <source>
        <dbReference type="EMBL" id="GIF92673.1"/>
    </source>
</evidence>
<feature type="transmembrane region" description="Helical" evidence="1">
    <location>
        <begin position="314"/>
        <end position="334"/>
    </location>
</feature>
<accession>A0A8J3K9L8</accession>
<feature type="transmembrane region" description="Helical" evidence="1">
    <location>
        <begin position="175"/>
        <end position="194"/>
    </location>
</feature>
<feature type="transmembrane region" description="Helical" evidence="1">
    <location>
        <begin position="233"/>
        <end position="254"/>
    </location>
</feature>
<reference evidence="2 3" key="1">
    <citation type="submission" date="2021-01" db="EMBL/GenBank/DDBJ databases">
        <title>Whole genome shotgun sequence of Catellatospora chokoriensis NBRC 107358.</title>
        <authorList>
            <person name="Komaki H."/>
            <person name="Tamura T."/>
        </authorList>
    </citation>
    <scope>NUCLEOTIDE SEQUENCE [LARGE SCALE GENOMIC DNA]</scope>
    <source>
        <strain evidence="2 3">NBRC 107358</strain>
    </source>
</reference>
<feature type="transmembrane region" description="Helical" evidence="1">
    <location>
        <begin position="417"/>
        <end position="445"/>
    </location>
</feature>
<feature type="transmembrane region" description="Helical" evidence="1">
    <location>
        <begin position="494"/>
        <end position="514"/>
    </location>
</feature>
<name>A0A8J3K9L8_9ACTN</name>
<feature type="transmembrane region" description="Helical" evidence="1">
    <location>
        <begin position="393"/>
        <end position="411"/>
    </location>
</feature>
<keyword evidence="1" id="KW-1133">Transmembrane helix</keyword>
<gene>
    <name evidence="2" type="ORF">Cch02nite_61170</name>
</gene>
<feature type="transmembrane region" description="Helical" evidence="1">
    <location>
        <begin position="56"/>
        <end position="80"/>
    </location>
</feature>
<keyword evidence="1" id="KW-0812">Transmembrane</keyword>
<sequence>MALTFAHLKLRVLRNGFRGRPGKVILFVIGLLSALFYGVLAALFLLIPFLPNAPAWGAVIPAFSGTVLVLGWILMPLVWFGVDETLEPGRFALLPLPRPTLLRGLLIAALLGVPAFGTLLATTGLAIGAGMAGGPLPALVAAVGLLLGLLLCVVVSRAVTSGFARALRARRTRDLAAVVLAVLAASLGPIQFLLTSGAQQVGTERLTAFADVLGWTPLAAPYVVGLDAVHGDWAAVAGRLAVTVGTVLLLLWWWSSSLESAMVGTSGGGEVRVRAATGAPVARFFGRARLPRTPYGAMVQRELRYWVRDVRRRASLITFAVIGVFLPVVTNLGPGADGNVVAQGVHGGSMVLVGALAGLGIANQFGYDGTAYAMHVVVGVPGRVELRARAVAYSWYIVPLLLALAVLNAVLRGDLLLLPAMVGTLFAAYGTGLACATHASVWAAYALPENQNPFAINTGTGVAKSLLAMAAWFAGMVLAVPVLLLVLLGGSVGAALALPVGLAYAAGAIWLGVLTAGDILDHRQPELLAAITPRT</sequence>
<protein>
    <submittedName>
        <fullName evidence="2">Transporter</fullName>
    </submittedName>
</protein>
<feature type="transmembrane region" description="Helical" evidence="1">
    <location>
        <begin position="466"/>
        <end position="488"/>
    </location>
</feature>
<dbReference type="AlphaFoldDB" id="A0A8J3K9L8"/>
<feature type="transmembrane region" description="Helical" evidence="1">
    <location>
        <begin position="101"/>
        <end position="130"/>
    </location>
</feature>
<comment type="caution">
    <text evidence="2">The sequence shown here is derived from an EMBL/GenBank/DDBJ whole genome shotgun (WGS) entry which is preliminary data.</text>
</comment>
<dbReference type="RefSeq" id="WP_191838623.1">
    <property type="nucleotide sequence ID" value="NZ_BAAALB010000005.1"/>
</dbReference>
<feature type="transmembrane region" description="Helical" evidence="1">
    <location>
        <begin position="24"/>
        <end position="50"/>
    </location>
</feature>
<organism evidence="2 3">
    <name type="scientific">Catellatospora chokoriensis</name>
    <dbReference type="NCBI Taxonomy" id="310353"/>
    <lineage>
        <taxon>Bacteria</taxon>
        <taxon>Bacillati</taxon>
        <taxon>Actinomycetota</taxon>
        <taxon>Actinomycetes</taxon>
        <taxon>Micromonosporales</taxon>
        <taxon>Micromonosporaceae</taxon>
        <taxon>Catellatospora</taxon>
    </lineage>
</organism>
<keyword evidence="3" id="KW-1185">Reference proteome</keyword>
<dbReference type="EMBL" id="BONG01000049">
    <property type="protein sequence ID" value="GIF92673.1"/>
    <property type="molecule type" value="Genomic_DNA"/>
</dbReference>